<dbReference type="Proteomes" id="UP000242146">
    <property type="component" value="Unassembled WGS sequence"/>
</dbReference>
<evidence type="ECO:0000256" key="9">
    <source>
        <dbReference type="SAM" id="MobiDB-lite"/>
    </source>
</evidence>
<feature type="transmembrane region" description="Helical" evidence="8">
    <location>
        <begin position="325"/>
        <end position="344"/>
    </location>
</feature>
<dbReference type="GO" id="GO:0005886">
    <property type="term" value="C:plasma membrane"/>
    <property type="evidence" value="ECO:0007669"/>
    <property type="project" value="UniProtKB-SubCell"/>
</dbReference>
<evidence type="ECO:0000256" key="8">
    <source>
        <dbReference type="RuleBase" id="RU368066"/>
    </source>
</evidence>
<evidence type="ECO:0000313" key="10">
    <source>
        <dbReference type="EMBL" id="ORX45854.1"/>
    </source>
</evidence>
<keyword evidence="5 8" id="KW-0812">Transmembrane</keyword>
<evidence type="ECO:0000256" key="6">
    <source>
        <dbReference type="ARBA" id="ARBA00022989"/>
    </source>
</evidence>
<dbReference type="STRING" id="101127.A0A1X2G5U8"/>
<feature type="transmembrane region" description="Helical" evidence="8">
    <location>
        <begin position="53"/>
        <end position="77"/>
    </location>
</feature>
<dbReference type="OrthoDB" id="44736at2759"/>
<reference evidence="10 11" key="1">
    <citation type="submission" date="2016-07" db="EMBL/GenBank/DDBJ databases">
        <title>Pervasive Adenine N6-methylation of Active Genes in Fungi.</title>
        <authorList>
            <consortium name="DOE Joint Genome Institute"/>
            <person name="Mondo S.J."/>
            <person name="Dannebaum R.O."/>
            <person name="Kuo R.C."/>
            <person name="Labutti K."/>
            <person name="Haridas S."/>
            <person name="Kuo A."/>
            <person name="Salamov A."/>
            <person name="Ahrendt S.R."/>
            <person name="Lipzen A."/>
            <person name="Sullivan W."/>
            <person name="Andreopoulos W.B."/>
            <person name="Clum A."/>
            <person name="Lindquist E."/>
            <person name="Daum C."/>
            <person name="Ramamoorthy G.K."/>
            <person name="Gryganskyi A."/>
            <person name="Culley D."/>
            <person name="Magnuson J.K."/>
            <person name="James T.Y."/>
            <person name="O'Malley M.A."/>
            <person name="Stajich J.E."/>
            <person name="Spatafora J.W."/>
            <person name="Visel A."/>
            <person name="Grigoriev I.V."/>
        </authorList>
    </citation>
    <scope>NUCLEOTIDE SEQUENCE [LARGE SCALE GENOMIC DNA]</scope>
    <source>
        <strain evidence="10 11">NRRL 3301</strain>
    </source>
</reference>
<feature type="transmembrane region" description="Helical" evidence="8">
    <location>
        <begin position="132"/>
        <end position="153"/>
    </location>
</feature>
<sequence>MNQQQNYGDPPTMYPPPPVYATNAPQAESQPMSNANPMAKLQPSKGIRSWNDLWAAGLWLLNLAAFIAVSVLALQVYRPQSSISAGGVPSSSQYGGIVFDTSTVKVFGLSCVVAFGLSLLYLALVNAFPRQMIYATFIGSIIVYFGVTIYYFVQHYYSAAIVFLIFAVLYLLCFFWWRHRIPFATVMLESTISVMKKHPSTIIIGVIALVIQTAFSIWFMITVVGTYQRFYSSTPNNASLNLAMVFLVFSFYWTSQVISYVAYVTLAGIYASVYFDTTAHPACPSFKRAMTTSFGSICFGSLLIALIEFIRYFISLARGSSDNALCSIFLCIVDCIVGCFQGFFEWFNNYAFSGVAIYGKNYIESAKRTWTLIKDRGIQAMINDNLINNVLFMGALLVAVLSSLLGYLYLLVSKPAFNQTGNMTPVVVMMCFIVGLSTFSTVATVISCGVSTTYVCLAEDPQALQRTQPTLFEKIRETWPRIVQSI</sequence>
<dbReference type="EMBL" id="MCGT01000040">
    <property type="protein sequence ID" value="ORX45854.1"/>
    <property type="molecule type" value="Genomic_DNA"/>
</dbReference>
<feature type="transmembrane region" description="Helical" evidence="8">
    <location>
        <begin position="289"/>
        <end position="313"/>
    </location>
</feature>
<evidence type="ECO:0000256" key="4">
    <source>
        <dbReference type="ARBA" id="ARBA00015388"/>
    </source>
</evidence>
<feature type="transmembrane region" description="Helical" evidence="8">
    <location>
        <begin position="390"/>
        <end position="412"/>
    </location>
</feature>
<dbReference type="InterPro" id="IPR007603">
    <property type="entry name" value="Choline_transptr-like"/>
</dbReference>
<feature type="transmembrane region" description="Helical" evidence="8">
    <location>
        <begin position="260"/>
        <end position="277"/>
    </location>
</feature>
<name>A0A1X2G5U8_9FUNG</name>
<comment type="caution">
    <text evidence="10">The sequence shown here is derived from an EMBL/GenBank/DDBJ whole genome shotgun (WGS) entry which is preliminary data.</text>
</comment>
<feature type="transmembrane region" description="Helical" evidence="8">
    <location>
        <begin position="424"/>
        <end position="446"/>
    </location>
</feature>
<evidence type="ECO:0000256" key="5">
    <source>
        <dbReference type="ARBA" id="ARBA00022692"/>
    </source>
</evidence>
<gene>
    <name evidence="10" type="ORF">DM01DRAFT_1311466</name>
</gene>
<dbReference type="AlphaFoldDB" id="A0A1X2G5U8"/>
<evidence type="ECO:0000256" key="2">
    <source>
        <dbReference type="ARBA" id="ARBA00004141"/>
    </source>
</evidence>
<dbReference type="PANTHER" id="PTHR12385:SF4">
    <property type="entry name" value="PROTEIN PNS1"/>
    <property type="match status" value="1"/>
</dbReference>
<evidence type="ECO:0000256" key="1">
    <source>
        <dbReference type="ARBA" id="ARBA00002957"/>
    </source>
</evidence>
<accession>A0A1X2G5U8</accession>
<feature type="transmembrane region" description="Helical" evidence="8">
    <location>
        <begin position="202"/>
        <end position="224"/>
    </location>
</feature>
<keyword evidence="11" id="KW-1185">Reference proteome</keyword>
<dbReference type="PANTHER" id="PTHR12385">
    <property type="entry name" value="CHOLINE TRANSPORTER-LIKE (SLC FAMILY 44)"/>
    <property type="match status" value="1"/>
</dbReference>
<organism evidence="10 11">
    <name type="scientific">Hesseltinella vesiculosa</name>
    <dbReference type="NCBI Taxonomy" id="101127"/>
    <lineage>
        <taxon>Eukaryota</taxon>
        <taxon>Fungi</taxon>
        <taxon>Fungi incertae sedis</taxon>
        <taxon>Mucoromycota</taxon>
        <taxon>Mucoromycotina</taxon>
        <taxon>Mucoromycetes</taxon>
        <taxon>Mucorales</taxon>
        <taxon>Cunninghamellaceae</taxon>
        <taxon>Hesseltinella</taxon>
    </lineage>
</organism>
<comment type="similarity">
    <text evidence="3 8">Belongs to the CTL (choline transporter-like) family.</text>
</comment>
<evidence type="ECO:0000256" key="3">
    <source>
        <dbReference type="ARBA" id="ARBA00007168"/>
    </source>
</evidence>
<evidence type="ECO:0000256" key="7">
    <source>
        <dbReference type="ARBA" id="ARBA00023136"/>
    </source>
</evidence>
<proteinExistence type="inferred from homology"/>
<feature type="transmembrane region" description="Helical" evidence="8">
    <location>
        <begin position="106"/>
        <end position="125"/>
    </location>
</feature>
<feature type="compositionally biased region" description="Polar residues" evidence="9">
    <location>
        <begin position="23"/>
        <end position="35"/>
    </location>
</feature>
<comment type="subcellular location">
    <subcellularLocation>
        <location evidence="8">Cell membrane</location>
        <topology evidence="8">Multi-pass membrane protein</topology>
    </subcellularLocation>
    <subcellularLocation>
        <location evidence="2">Membrane</location>
        <topology evidence="2">Multi-pass membrane protein</topology>
    </subcellularLocation>
</comment>
<feature type="region of interest" description="Disordered" evidence="9">
    <location>
        <begin position="1"/>
        <end position="35"/>
    </location>
</feature>
<comment type="function">
    <text evidence="1 8">Probably involved in transport through the plasma membrane.</text>
</comment>
<keyword evidence="6 8" id="KW-1133">Transmembrane helix</keyword>
<feature type="transmembrane region" description="Helical" evidence="8">
    <location>
        <begin position="159"/>
        <end position="177"/>
    </location>
</feature>
<evidence type="ECO:0000313" key="11">
    <source>
        <dbReference type="Proteomes" id="UP000242146"/>
    </source>
</evidence>
<dbReference type="Pfam" id="PF04515">
    <property type="entry name" value="Choline_transpo"/>
    <property type="match status" value="1"/>
</dbReference>
<dbReference type="GO" id="GO:0022857">
    <property type="term" value="F:transmembrane transporter activity"/>
    <property type="evidence" value="ECO:0007669"/>
    <property type="project" value="UniProtKB-UniRule"/>
</dbReference>
<keyword evidence="7 8" id="KW-0472">Membrane</keyword>
<protein>
    <recommendedName>
        <fullName evidence="4 8">Protein PNS1</fullName>
    </recommendedName>
</protein>